<dbReference type="Pfam" id="PF00015">
    <property type="entry name" value="MCPsignal"/>
    <property type="match status" value="1"/>
</dbReference>
<dbReference type="InterPro" id="IPR003660">
    <property type="entry name" value="HAMP_dom"/>
</dbReference>
<feature type="transmembrane region" description="Helical" evidence="10">
    <location>
        <begin position="26"/>
        <end position="48"/>
    </location>
</feature>
<dbReference type="PANTHER" id="PTHR32089">
    <property type="entry name" value="METHYL-ACCEPTING CHEMOTAXIS PROTEIN MCPB"/>
    <property type="match status" value="1"/>
</dbReference>
<feature type="domain" description="HAMP" evidence="12">
    <location>
        <begin position="335"/>
        <end position="388"/>
    </location>
</feature>
<keyword evidence="3" id="KW-0145">Chemotaxis</keyword>
<evidence type="ECO:0000313" key="13">
    <source>
        <dbReference type="EMBL" id="XFO74427.1"/>
    </source>
</evidence>
<name>A0ABZ3J945_SPOA4</name>
<dbReference type="Pfam" id="PF00672">
    <property type="entry name" value="HAMP"/>
    <property type="match status" value="1"/>
</dbReference>
<dbReference type="CDD" id="cd06225">
    <property type="entry name" value="HAMP"/>
    <property type="match status" value="1"/>
</dbReference>
<evidence type="ECO:0000256" key="10">
    <source>
        <dbReference type="SAM" id="Phobius"/>
    </source>
</evidence>
<evidence type="ECO:0000256" key="3">
    <source>
        <dbReference type="ARBA" id="ARBA00022500"/>
    </source>
</evidence>
<evidence type="ECO:0000256" key="5">
    <source>
        <dbReference type="ARBA" id="ARBA00022989"/>
    </source>
</evidence>
<keyword evidence="2" id="KW-1003">Cell membrane</keyword>
<organism evidence="13 14">
    <name type="scientific">Sporomusa acidovorans (strain ATCC 49682 / DSM 3132 / Mol)</name>
    <dbReference type="NCBI Taxonomy" id="1123286"/>
    <lineage>
        <taxon>Bacteria</taxon>
        <taxon>Bacillati</taxon>
        <taxon>Bacillota</taxon>
        <taxon>Negativicutes</taxon>
        <taxon>Selenomonadales</taxon>
        <taxon>Sporomusaceae</taxon>
        <taxon>Sporomusa</taxon>
    </lineage>
</organism>
<evidence type="ECO:0000313" key="14">
    <source>
        <dbReference type="Proteomes" id="UP000216052"/>
    </source>
</evidence>
<dbReference type="CDD" id="cd12912">
    <property type="entry name" value="PDC2_MCP_like"/>
    <property type="match status" value="1"/>
</dbReference>
<evidence type="ECO:0000256" key="4">
    <source>
        <dbReference type="ARBA" id="ARBA00022692"/>
    </source>
</evidence>
<protein>
    <submittedName>
        <fullName evidence="13">Methyl-accepting chemotaxis protein McpB</fullName>
    </submittedName>
</protein>
<proteinExistence type="inferred from homology"/>
<dbReference type="SMART" id="SM00283">
    <property type="entry name" value="MA"/>
    <property type="match status" value="1"/>
</dbReference>
<dbReference type="EMBL" id="CP155571">
    <property type="protein sequence ID" value="XFO74427.1"/>
    <property type="molecule type" value="Genomic_DNA"/>
</dbReference>
<dbReference type="Gene3D" id="6.10.340.10">
    <property type="match status" value="1"/>
</dbReference>
<comment type="subcellular location">
    <subcellularLocation>
        <location evidence="1">Cell membrane</location>
        <topology evidence="1">Multi-pass membrane protein</topology>
    </subcellularLocation>
</comment>
<gene>
    <name evidence="13" type="primary">mcpB_12</name>
    <name evidence="13" type="ORF">SPACI_045370</name>
</gene>
<dbReference type="PROSITE" id="PS50885">
    <property type="entry name" value="HAMP"/>
    <property type="match status" value="1"/>
</dbReference>
<dbReference type="PROSITE" id="PS50111">
    <property type="entry name" value="CHEMOTAXIS_TRANSDUC_2"/>
    <property type="match status" value="1"/>
</dbReference>
<dbReference type="Gene3D" id="3.30.450.20">
    <property type="entry name" value="PAS domain"/>
    <property type="match status" value="1"/>
</dbReference>
<dbReference type="SMART" id="SM00304">
    <property type="entry name" value="HAMP"/>
    <property type="match status" value="1"/>
</dbReference>
<dbReference type="CDD" id="cd12914">
    <property type="entry name" value="PDC1_DGC_like"/>
    <property type="match status" value="1"/>
</dbReference>
<evidence type="ECO:0000256" key="9">
    <source>
        <dbReference type="PROSITE-ProRule" id="PRU00284"/>
    </source>
</evidence>
<reference evidence="13" key="1">
    <citation type="submission" date="2024-05" db="EMBL/GenBank/DDBJ databases">
        <title>Isolation and characterization of Sporomusa carbonis sp. nov., a carboxydotrophic hydrogenogen in the genus of Sporomusa isolated from a charcoal burning pile.</title>
        <authorList>
            <person name="Boeer T."/>
            <person name="Rosenbaum F."/>
            <person name="Eysell L."/>
            <person name="Mueller V."/>
            <person name="Daniel R."/>
            <person name="Poehlein A."/>
        </authorList>
    </citation>
    <scope>NUCLEOTIDE SEQUENCE [LARGE SCALE GENOMIC DNA]</scope>
    <source>
        <strain evidence="13">DSM 3132</strain>
    </source>
</reference>
<keyword evidence="4 10" id="KW-0812">Transmembrane</keyword>
<keyword evidence="5 10" id="KW-1133">Transmembrane helix</keyword>
<evidence type="ECO:0000259" key="11">
    <source>
        <dbReference type="PROSITE" id="PS50111"/>
    </source>
</evidence>
<evidence type="ECO:0000256" key="7">
    <source>
        <dbReference type="ARBA" id="ARBA00023224"/>
    </source>
</evidence>
<dbReference type="Gene3D" id="1.10.287.950">
    <property type="entry name" value="Methyl-accepting chemotaxis protein"/>
    <property type="match status" value="1"/>
</dbReference>
<keyword evidence="14" id="KW-1185">Reference proteome</keyword>
<keyword evidence="6 10" id="KW-0472">Membrane</keyword>
<dbReference type="InterPro" id="IPR033479">
    <property type="entry name" value="dCache_1"/>
</dbReference>
<dbReference type="Pfam" id="PF02743">
    <property type="entry name" value="dCache_1"/>
    <property type="match status" value="1"/>
</dbReference>
<feature type="transmembrane region" description="Helical" evidence="10">
    <location>
        <begin position="313"/>
        <end position="335"/>
    </location>
</feature>
<evidence type="ECO:0000256" key="8">
    <source>
        <dbReference type="ARBA" id="ARBA00029447"/>
    </source>
</evidence>
<dbReference type="InterPro" id="IPR004089">
    <property type="entry name" value="MCPsignal_dom"/>
</dbReference>
<comment type="similarity">
    <text evidence="8">Belongs to the methyl-accepting chemotaxis (MCP) protein family.</text>
</comment>
<evidence type="ECO:0000256" key="6">
    <source>
        <dbReference type="ARBA" id="ARBA00023136"/>
    </source>
</evidence>
<dbReference type="InterPro" id="IPR029151">
    <property type="entry name" value="Sensor-like_sf"/>
</dbReference>
<dbReference type="SUPFAM" id="SSF58104">
    <property type="entry name" value="Methyl-accepting chemotaxis protein (MCP) signaling domain"/>
    <property type="match status" value="1"/>
</dbReference>
<evidence type="ECO:0000256" key="2">
    <source>
        <dbReference type="ARBA" id="ARBA00022475"/>
    </source>
</evidence>
<accession>A0ABZ3J945</accession>
<dbReference type="PANTHER" id="PTHR32089:SF112">
    <property type="entry name" value="LYSOZYME-LIKE PROTEIN-RELATED"/>
    <property type="match status" value="1"/>
</dbReference>
<sequence>MVGAYPEGIVIKNLFGINRSSIRVRLLILILLLMFVSLGTMSGLSYYFSKQMLIASVNETATTLSTDYTKRVQASINELVVFMSEISSNPYIRQGTDRQRIVGAMAEAQKRIGKFNGFNFIFMDGNSVRFNGESVYLGDRDYFQQVVKNQAIVISNPLVLKASGQLSIVIAVPVLNNGNMTGVLVGTVSLANLSNIVQDLKFKDSGYGMIADYSGMVIANAKQPELVGKLNLREKKVKPEWNFGVSELDDRQLALFKEASDNKKVVHGIYNFDSSIPYIGFFAPIELPGGQTWTMIVSAPEKEVNHEVRTLEFILWGITVVCLLLGVAAVILISAKIAGPITKIRDEALALAEGDLRNRKLNMHSQDEIGQLSRTFEDMADKWRNLIGKVQVKAEVVAASSEQLTANAQQSTAASSHVADSMASITKGSDQQVEAVAGMTSAVEVMSANIQQIAATSKEISEIAVNANQSSQDGRKATNMTIEQMQAIREETEIVQETIGELAQGSLEIGQIVTLISSIAGQTNLLALNAAIEAARAGTVGKGFAVVAEEVRKLAEDSNQAAQKITDLIQQNEIGMQKAIAATKASSDSVKTGVDVAKSAGDMFNVIVDAIENLSLQVREITESIDQMAEKSQKLVLSVHSINKVSEETAAAAKSVTAVTRDQLISMEEISAASQGLAQAAEELQTVVAQFKV</sequence>
<keyword evidence="7 9" id="KW-0807">Transducer</keyword>
<dbReference type="CDD" id="cd11386">
    <property type="entry name" value="MCP_signal"/>
    <property type="match status" value="1"/>
</dbReference>
<evidence type="ECO:0000256" key="1">
    <source>
        <dbReference type="ARBA" id="ARBA00004651"/>
    </source>
</evidence>
<evidence type="ECO:0000259" key="12">
    <source>
        <dbReference type="PROSITE" id="PS50885"/>
    </source>
</evidence>
<dbReference type="SUPFAM" id="SSF103190">
    <property type="entry name" value="Sensory domain-like"/>
    <property type="match status" value="1"/>
</dbReference>
<feature type="domain" description="Methyl-accepting transducer" evidence="11">
    <location>
        <begin position="407"/>
        <end position="643"/>
    </location>
</feature>
<dbReference type="Proteomes" id="UP000216052">
    <property type="component" value="Chromosome"/>
</dbReference>